<evidence type="ECO:0000313" key="2">
    <source>
        <dbReference type="EMBL" id="OUI78041.1"/>
    </source>
</evidence>
<keyword evidence="3" id="KW-1185">Reference proteome</keyword>
<dbReference type="NCBIfam" id="NF003501">
    <property type="entry name" value="PRK05170.1-5"/>
    <property type="match status" value="1"/>
</dbReference>
<dbReference type="HAMAP" id="MF_00676">
    <property type="entry name" value="UPF0260"/>
    <property type="match status" value="1"/>
</dbReference>
<organism evidence="2 3">
    <name type="scientific">Commensalibacter intestini</name>
    <dbReference type="NCBI Taxonomy" id="479936"/>
    <lineage>
        <taxon>Bacteria</taxon>
        <taxon>Pseudomonadati</taxon>
        <taxon>Pseudomonadota</taxon>
        <taxon>Alphaproteobacteria</taxon>
        <taxon>Acetobacterales</taxon>
        <taxon>Acetobacteraceae</taxon>
    </lineage>
</organism>
<evidence type="ECO:0000313" key="3">
    <source>
        <dbReference type="Proteomes" id="UP000194946"/>
    </source>
</evidence>
<comment type="similarity">
    <text evidence="1">Belongs to the UPF0260 family.</text>
</comment>
<accession>A0A251ZTQ4</accession>
<dbReference type="InterPro" id="IPR008228">
    <property type="entry name" value="UCP006173"/>
</dbReference>
<dbReference type="Pfam" id="PF03692">
    <property type="entry name" value="CxxCxxCC"/>
    <property type="match status" value="1"/>
</dbReference>
<evidence type="ECO:0000256" key="1">
    <source>
        <dbReference type="HAMAP-Rule" id="MF_00676"/>
    </source>
</evidence>
<proteinExistence type="inferred from homology"/>
<dbReference type="Proteomes" id="UP000194946">
    <property type="component" value="Unassembled WGS sequence"/>
</dbReference>
<dbReference type="EMBL" id="JOPB01000008">
    <property type="protein sequence ID" value="OUI78041.1"/>
    <property type="molecule type" value="Genomic_DNA"/>
</dbReference>
<dbReference type="PIRSF" id="PIRSF006173">
    <property type="entry name" value="UCP006173"/>
    <property type="match status" value="1"/>
</dbReference>
<dbReference type="NCBIfam" id="NF003507">
    <property type="entry name" value="PRK05170.2-5"/>
    <property type="match status" value="1"/>
</dbReference>
<dbReference type="PANTHER" id="PTHR37421">
    <property type="entry name" value="UPF0260 PROTEIN YCGN"/>
    <property type="match status" value="1"/>
</dbReference>
<dbReference type="RefSeq" id="WP_256967774.1">
    <property type="nucleotide sequence ID" value="NZ_JOPB01000008.1"/>
</dbReference>
<dbReference type="PANTHER" id="PTHR37421:SF1">
    <property type="entry name" value="UPF0260 PROTEIN YCGN"/>
    <property type="match status" value="1"/>
</dbReference>
<dbReference type="AlphaFoldDB" id="A0A251ZTQ4"/>
<name>A0A251ZTQ4_9PROT</name>
<sequence length="148" mass="17343">MFKERYWEVLSLDQMDEAQWESLCDRCGRCCLHKLRDEEIDEIEYTNVACRLLDVQTGQCGDYCRRKMRIPDCIQLTKEMLSEIDWLPPTCSYRLLAEGKTLPTWHYLNTGSFDEVYQAGISVKGRVISERDAGDLEDYIVDWPAQES</sequence>
<dbReference type="InterPro" id="IPR005358">
    <property type="entry name" value="Puta_zinc/iron-chelating_dom"/>
</dbReference>
<reference evidence="3" key="1">
    <citation type="submission" date="2014-06" db="EMBL/GenBank/DDBJ databases">
        <authorList>
            <person name="Winans N.J."/>
            <person name="Newell P.D."/>
            <person name="Douglas A.E."/>
        </authorList>
    </citation>
    <scope>NUCLEOTIDE SEQUENCE [LARGE SCALE GENOMIC DNA]</scope>
    <source>
        <strain evidence="3">DmL_052</strain>
    </source>
</reference>
<comment type="caution">
    <text evidence="2">The sequence shown here is derived from an EMBL/GenBank/DDBJ whole genome shotgun (WGS) entry which is preliminary data.</text>
</comment>
<protein>
    <recommendedName>
        <fullName evidence="1">UPF0260 protein HK18_10865</fullName>
    </recommendedName>
</protein>
<gene>
    <name evidence="2" type="ORF">HK18_10865</name>
</gene>